<dbReference type="STRING" id="111105.HR09_07215"/>
<dbReference type="Pfam" id="PF01368">
    <property type="entry name" value="DHH"/>
    <property type="match status" value="1"/>
</dbReference>
<dbReference type="Pfam" id="PF02272">
    <property type="entry name" value="DHHA1"/>
    <property type="match status" value="1"/>
</dbReference>
<reference evidence="3 4" key="1">
    <citation type="submission" date="2014-08" db="EMBL/GenBank/DDBJ databases">
        <title>Porphyromonas gulae strain:COT-052_OH1451 Genome sequencing.</title>
        <authorList>
            <person name="Wallis C."/>
            <person name="Deusch O."/>
            <person name="O'Flynn C."/>
            <person name="Davis I."/>
            <person name="Jospin G."/>
            <person name="Darling A.E."/>
            <person name="Coil D.A."/>
            <person name="Alexiev A."/>
            <person name="Horsfall A."/>
            <person name="Kirkwood N."/>
            <person name="Harris S."/>
            <person name="Eisen J.A."/>
        </authorList>
    </citation>
    <scope>NUCLEOTIDE SEQUENCE [LARGE SCALE GENOMIC DNA]</scope>
    <source>
        <strain evidence="4">COT-052 OH1451</strain>
    </source>
</reference>
<feature type="domain" description="DHHA1" evidence="2">
    <location>
        <begin position="255"/>
        <end position="334"/>
    </location>
</feature>
<organism evidence="3 4">
    <name type="scientific">Porphyromonas gulae</name>
    <dbReference type="NCBI Taxonomy" id="111105"/>
    <lineage>
        <taxon>Bacteria</taxon>
        <taxon>Pseudomonadati</taxon>
        <taxon>Bacteroidota</taxon>
        <taxon>Bacteroidia</taxon>
        <taxon>Bacteroidales</taxon>
        <taxon>Porphyromonadaceae</taxon>
        <taxon>Porphyromonas</taxon>
    </lineage>
</organism>
<dbReference type="InterPro" id="IPR001667">
    <property type="entry name" value="DDH_dom"/>
</dbReference>
<dbReference type="InterPro" id="IPR003156">
    <property type="entry name" value="DHHA1_dom"/>
</dbReference>
<dbReference type="InterPro" id="IPR038763">
    <property type="entry name" value="DHH_sf"/>
</dbReference>
<dbReference type="Proteomes" id="UP000030130">
    <property type="component" value="Unassembled WGS sequence"/>
</dbReference>
<evidence type="ECO:0000313" key="4">
    <source>
        <dbReference type="Proteomes" id="UP000030130"/>
    </source>
</evidence>
<dbReference type="GO" id="GO:0003676">
    <property type="term" value="F:nucleic acid binding"/>
    <property type="evidence" value="ECO:0007669"/>
    <property type="project" value="InterPro"/>
</dbReference>
<dbReference type="AlphaFoldDB" id="A0A0A2FD76"/>
<dbReference type="OrthoDB" id="9803668at2"/>
<sequence length="347" mass="37795">MAGIKIDPAPVAALRKMIEEAERIALISHTAPDGDSVGSSIGFAAMLREKGKSHISVIVPDDIPRYLYCIPGADKVIVHETHPSEAEKALAEADLVFCMDFNAPHRVAGLQSALESSSAPKVLIDHHLYPADIFTLSFSYPTLSSTSELVLRLAKAMGMASCLTQDAATALMTGILTDTGVFSYSSSDPDLYLLVADLMRAGADKDTIIHNTFQQNSEGKMRMQGYVLYEKMTLLPEMGVAYFTLSAEELIRFHNRTGDTDGLANLPLDIAGIEAVCFLREDKNQIKLSFRSTGNYPVNTLAENFGGGGHKNAAGGEFQGSLEQATEKLLKIWKDFNPKNYNNKNQQ</sequence>
<accession>A0A0A2FD76</accession>
<dbReference type="SUPFAM" id="SSF64182">
    <property type="entry name" value="DHH phosphoesterases"/>
    <property type="match status" value="1"/>
</dbReference>
<evidence type="ECO:0000259" key="2">
    <source>
        <dbReference type="Pfam" id="PF02272"/>
    </source>
</evidence>
<gene>
    <name evidence="3" type="ORF">HR08_00850</name>
</gene>
<dbReference type="Gene3D" id="3.10.310.30">
    <property type="match status" value="1"/>
</dbReference>
<proteinExistence type="predicted"/>
<dbReference type="EMBL" id="JRAI01000005">
    <property type="protein sequence ID" value="KGN87975.1"/>
    <property type="molecule type" value="Genomic_DNA"/>
</dbReference>
<dbReference type="PANTHER" id="PTHR47618">
    <property type="entry name" value="BIFUNCTIONAL OLIGORIBONUCLEASE AND PAP PHOSPHATASE NRNA"/>
    <property type="match status" value="1"/>
</dbReference>
<dbReference type="RefSeq" id="WP_052078045.1">
    <property type="nucleotide sequence ID" value="NZ_JRAI01000005.1"/>
</dbReference>
<dbReference type="eggNOG" id="COG0618">
    <property type="taxonomic scope" value="Bacteria"/>
</dbReference>
<name>A0A0A2FD76_9PORP</name>
<dbReference type="PANTHER" id="PTHR47618:SF1">
    <property type="entry name" value="BIFUNCTIONAL OLIGORIBONUCLEASE AND PAP PHOSPHATASE NRNA"/>
    <property type="match status" value="1"/>
</dbReference>
<evidence type="ECO:0000313" key="3">
    <source>
        <dbReference type="EMBL" id="KGN87975.1"/>
    </source>
</evidence>
<comment type="caution">
    <text evidence="3">The sequence shown here is derived from an EMBL/GenBank/DDBJ whole genome shotgun (WGS) entry which is preliminary data.</text>
</comment>
<dbReference type="Gene3D" id="3.90.1640.10">
    <property type="entry name" value="inorganic pyrophosphatase (n-terminal core)"/>
    <property type="match status" value="1"/>
</dbReference>
<feature type="domain" description="DDH" evidence="1">
    <location>
        <begin position="23"/>
        <end position="175"/>
    </location>
</feature>
<dbReference type="InterPro" id="IPR051319">
    <property type="entry name" value="Oligoribo/pAp-PDE_c-di-AMP_PDE"/>
</dbReference>
<evidence type="ECO:0000259" key="1">
    <source>
        <dbReference type="Pfam" id="PF01368"/>
    </source>
</evidence>
<protein>
    <submittedName>
        <fullName evidence="3">Phosphoesterase</fullName>
    </submittedName>
</protein>